<dbReference type="Gene3D" id="1.20.120.450">
    <property type="entry name" value="dinb family like domain"/>
    <property type="match status" value="1"/>
</dbReference>
<dbReference type="GO" id="GO:0046872">
    <property type="term" value="F:metal ion binding"/>
    <property type="evidence" value="ECO:0007669"/>
    <property type="project" value="InterPro"/>
</dbReference>
<dbReference type="STRING" id="1736691.SAMN06295964_0493"/>
<proteinExistence type="predicted"/>
<evidence type="ECO:0000313" key="2">
    <source>
        <dbReference type="EMBL" id="SKB04157.1"/>
    </source>
</evidence>
<evidence type="ECO:0000259" key="1">
    <source>
        <dbReference type="Pfam" id="PF11716"/>
    </source>
</evidence>
<dbReference type="InterPro" id="IPR024344">
    <property type="entry name" value="MDMPI_metal-binding"/>
</dbReference>
<dbReference type="NCBIfam" id="TIGR03083">
    <property type="entry name" value="maleylpyruvate isomerase family mycothiol-dependent enzyme"/>
    <property type="match status" value="1"/>
</dbReference>
<reference evidence="3" key="1">
    <citation type="submission" date="2017-02" db="EMBL/GenBank/DDBJ databases">
        <authorList>
            <person name="Varghese N."/>
            <person name="Submissions S."/>
        </authorList>
    </citation>
    <scope>NUCLEOTIDE SEQUENCE [LARGE SCALE GENOMIC DNA]</scope>
    <source>
        <strain evidence="3">9H-4</strain>
    </source>
</reference>
<dbReference type="InterPro" id="IPR034660">
    <property type="entry name" value="DinB/YfiT-like"/>
</dbReference>
<dbReference type="Proteomes" id="UP000191040">
    <property type="component" value="Chromosome I"/>
</dbReference>
<dbReference type="SUPFAM" id="SSF109854">
    <property type="entry name" value="DinB/YfiT-like putative metalloenzymes"/>
    <property type="match status" value="1"/>
</dbReference>
<dbReference type="EMBL" id="LT796768">
    <property type="protein sequence ID" value="SKB04157.1"/>
    <property type="molecule type" value="Genomic_DNA"/>
</dbReference>
<organism evidence="2 3">
    <name type="scientific">Aeromicrobium choanae</name>
    <dbReference type="NCBI Taxonomy" id="1736691"/>
    <lineage>
        <taxon>Bacteria</taxon>
        <taxon>Bacillati</taxon>
        <taxon>Actinomycetota</taxon>
        <taxon>Actinomycetes</taxon>
        <taxon>Propionibacteriales</taxon>
        <taxon>Nocardioidaceae</taxon>
        <taxon>Aeromicrobium</taxon>
    </lineage>
</organism>
<dbReference type="InterPro" id="IPR017517">
    <property type="entry name" value="Maleyloyr_isom"/>
</dbReference>
<feature type="domain" description="Mycothiol-dependent maleylpyruvate isomerase metal-binding" evidence="1">
    <location>
        <begin position="8"/>
        <end position="98"/>
    </location>
</feature>
<evidence type="ECO:0000313" key="3">
    <source>
        <dbReference type="Proteomes" id="UP000191040"/>
    </source>
</evidence>
<dbReference type="Pfam" id="PF11716">
    <property type="entry name" value="MDMPI_N"/>
    <property type="match status" value="1"/>
</dbReference>
<protein>
    <submittedName>
        <fullName evidence="2">TIGR03083 family protein</fullName>
    </submittedName>
</protein>
<keyword evidence="3" id="KW-1185">Reference proteome</keyword>
<dbReference type="AlphaFoldDB" id="A0A1T4YQN6"/>
<dbReference type="OrthoDB" id="5178565at2"/>
<accession>A0A1T4YQN6</accession>
<name>A0A1T4YQN6_9ACTN</name>
<sequence>MTDVWPIVHAERDALLADLEQLPAAEWDIPSLCEGWTVHDVVAHLVDTALTTRVGFVLGLARARFDFDRQNDRGVRRHRGATPGETLARFRAVAQRTTTPPAPLDSRLVEAIVHGEDIRRPLGIARSYPLEAVERAIHLQSRTPRSFGGGKELLEHARLTATDSDVAIGSGLAVSGPALSLLLVLTGRTIALDDLEGPGLEPLSAELR</sequence>
<gene>
    <name evidence="2" type="ORF">SAMN06295964_0493</name>
</gene>
<dbReference type="RefSeq" id="WP_078698684.1">
    <property type="nucleotide sequence ID" value="NZ_LT796768.1"/>
</dbReference>